<name>A0ABR6NTR4_9DEIO</name>
<evidence type="ECO:0000313" key="2">
    <source>
        <dbReference type="Proteomes" id="UP000629870"/>
    </source>
</evidence>
<dbReference type="Proteomes" id="UP000629870">
    <property type="component" value="Unassembled WGS sequence"/>
</dbReference>
<evidence type="ECO:0008006" key="3">
    <source>
        <dbReference type="Google" id="ProtNLM"/>
    </source>
</evidence>
<protein>
    <recommendedName>
        <fullName evidence="3">Transposase</fullName>
    </recommendedName>
</protein>
<keyword evidence="2" id="KW-1185">Reference proteome</keyword>
<gene>
    <name evidence="1" type="ORF">HNQ04_002695</name>
</gene>
<sequence>MLLSLDRTTWERGESPLNLLVLGIVLHGYTVPLVWTALDHDGNSGTVKCIQLVSRLLKAFQRDAERACRPRIHRR</sequence>
<proteinExistence type="predicted"/>
<accession>A0ABR6NTR4</accession>
<comment type="caution">
    <text evidence="1">The sequence shown here is derived from an EMBL/GenBank/DDBJ whole genome shotgun (WGS) entry which is preliminary data.</text>
</comment>
<evidence type="ECO:0000313" key="1">
    <source>
        <dbReference type="EMBL" id="MBB6017430.1"/>
    </source>
</evidence>
<organism evidence="1 2">
    <name type="scientific">Deinococcus radiopugnans ATCC 19172</name>
    <dbReference type="NCBI Taxonomy" id="585398"/>
    <lineage>
        <taxon>Bacteria</taxon>
        <taxon>Thermotogati</taxon>
        <taxon>Deinococcota</taxon>
        <taxon>Deinococci</taxon>
        <taxon>Deinococcales</taxon>
        <taxon>Deinococcaceae</taxon>
        <taxon>Deinococcus</taxon>
    </lineage>
</organism>
<reference evidence="1 2" key="1">
    <citation type="submission" date="2020-08" db="EMBL/GenBank/DDBJ databases">
        <title>Genomic Encyclopedia of Type Strains, Phase IV (KMG-IV): sequencing the most valuable type-strain genomes for metagenomic binning, comparative biology and taxonomic classification.</title>
        <authorList>
            <person name="Goeker M."/>
        </authorList>
    </citation>
    <scope>NUCLEOTIDE SEQUENCE [LARGE SCALE GENOMIC DNA]</scope>
    <source>
        <strain evidence="1 2">DSM 12027</strain>
    </source>
</reference>
<dbReference type="EMBL" id="JACHEW010000014">
    <property type="protein sequence ID" value="MBB6017430.1"/>
    <property type="molecule type" value="Genomic_DNA"/>
</dbReference>